<keyword evidence="4" id="KW-1003">Cell membrane</keyword>
<dbReference type="KEGG" id="mes:Meso_1497"/>
<dbReference type="eggNOG" id="ENOG5033457">
    <property type="taxonomic scope" value="Bacteria"/>
</dbReference>
<evidence type="ECO:0000256" key="1">
    <source>
        <dbReference type="ARBA" id="ARBA00004167"/>
    </source>
</evidence>
<dbReference type="InterPro" id="IPR012413">
    <property type="entry name" value="BA14K"/>
</dbReference>
<feature type="chain" id="PRO_5004180135" description="Lectin-like protein BA14k" evidence="7">
    <location>
        <begin position="20"/>
        <end position="160"/>
    </location>
</feature>
<dbReference type="EMBL" id="CP000390">
    <property type="protein sequence ID" value="ABG62893.1"/>
    <property type="molecule type" value="Genomic_DNA"/>
</dbReference>
<protein>
    <recommendedName>
        <fullName evidence="3">Lectin-like protein BA14k</fullName>
    </recommendedName>
</protein>
<dbReference type="OrthoDB" id="8117189at2"/>
<dbReference type="HOGENOM" id="CLU_095992_2_0_5"/>
<evidence type="ECO:0000256" key="3">
    <source>
        <dbReference type="ARBA" id="ARBA00020552"/>
    </source>
</evidence>
<organism evidence="8">
    <name type="scientific">Chelativorans sp. (strain BNC1)</name>
    <dbReference type="NCBI Taxonomy" id="266779"/>
    <lineage>
        <taxon>Bacteria</taxon>
        <taxon>Pseudomonadati</taxon>
        <taxon>Pseudomonadota</taxon>
        <taxon>Alphaproteobacteria</taxon>
        <taxon>Hyphomicrobiales</taxon>
        <taxon>Phyllobacteriaceae</taxon>
        <taxon>Chelativorans</taxon>
    </lineage>
</organism>
<evidence type="ECO:0000256" key="4">
    <source>
        <dbReference type="ARBA" id="ARBA00022475"/>
    </source>
</evidence>
<sequence precursor="true">MKRALTALAICALAGLGLGATGTATQASALSAGASSGTMPVLAEKSNLVEIQHRDRRWDNRRWDNRRHWRRDRDRDRHWRRPRSGIYFEFGTGGFRYGPPAYVHPPYYAPPRYVAPRPTYGLSAAHVNWCYARYRSYRASDNTFQPYNGPRRVCVSPYLG</sequence>
<dbReference type="GO" id="GO:0030246">
    <property type="term" value="F:carbohydrate binding"/>
    <property type="evidence" value="ECO:0007669"/>
    <property type="project" value="UniProtKB-KW"/>
</dbReference>
<dbReference type="Pfam" id="PF07886">
    <property type="entry name" value="BA14K"/>
    <property type="match status" value="1"/>
</dbReference>
<gene>
    <name evidence="8" type="ordered locus">Meso_1497</name>
</gene>
<evidence type="ECO:0000256" key="2">
    <source>
        <dbReference type="ARBA" id="ARBA00010270"/>
    </source>
</evidence>
<feature type="signal peptide" evidence="7">
    <location>
        <begin position="1"/>
        <end position="19"/>
    </location>
</feature>
<keyword evidence="7" id="KW-0732">Signal</keyword>
<accession>Q11I82</accession>
<name>Q11I82_CHESB</name>
<keyword evidence="4" id="KW-0472">Membrane</keyword>
<proteinExistence type="inferred from homology"/>
<comment type="similarity">
    <text evidence="2">Belongs to the BA14k family.</text>
</comment>
<dbReference type="AlphaFoldDB" id="Q11I82"/>
<evidence type="ECO:0000256" key="6">
    <source>
        <dbReference type="ARBA" id="ARBA00025321"/>
    </source>
</evidence>
<evidence type="ECO:0000256" key="7">
    <source>
        <dbReference type="SAM" id="SignalP"/>
    </source>
</evidence>
<evidence type="ECO:0000313" key="8">
    <source>
        <dbReference type="EMBL" id="ABG62893.1"/>
    </source>
</evidence>
<reference evidence="8" key="1">
    <citation type="submission" date="2006-06" db="EMBL/GenBank/DDBJ databases">
        <title>Complete sequence of chromosome of Chelativorans sp. BNC1.</title>
        <authorList>
            <consortium name="US DOE Joint Genome Institute"/>
            <person name="Copeland A."/>
            <person name="Lucas S."/>
            <person name="Lapidus A."/>
            <person name="Barry K."/>
            <person name="Detter J.C."/>
            <person name="Glavina del Rio T."/>
            <person name="Hammon N."/>
            <person name="Israni S."/>
            <person name="Dalin E."/>
            <person name="Tice H."/>
            <person name="Pitluck S."/>
            <person name="Chertkov O."/>
            <person name="Brettin T."/>
            <person name="Bruce D."/>
            <person name="Han C."/>
            <person name="Tapia R."/>
            <person name="Gilna P."/>
            <person name="Schmutz J."/>
            <person name="Larimer F."/>
            <person name="Land M."/>
            <person name="Hauser L."/>
            <person name="Kyrpides N."/>
            <person name="Mikhailova N."/>
            <person name="Richardson P."/>
        </authorList>
    </citation>
    <scope>NUCLEOTIDE SEQUENCE</scope>
    <source>
        <strain evidence="8">BNC1</strain>
    </source>
</reference>
<comment type="subcellular location">
    <subcellularLocation>
        <location evidence="1">Membrane</location>
        <topology evidence="1">Single-pass membrane protein</topology>
    </subcellularLocation>
</comment>
<keyword evidence="5" id="KW-0430">Lectin</keyword>
<dbReference type="GO" id="GO:0016020">
    <property type="term" value="C:membrane"/>
    <property type="evidence" value="ECO:0007669"/>
    <property type="project" value="UniProtKB-SubCell"/>
</dbReference>
<evidence type="ECO:0000256" key="5">
    <source>
        <dbReference type="ARBA" id="ARBA00022734"/>
    </source>
</evidence>
<comment type="function">
    <text evidence="6">Has immunoglobulin-binding and hemagglutination properties, and can bind to mannose. Essential for virulence. May be involved in LPS biosynthesis or polysaccharide transport.</text>
</comment>